<gene>
    <name evidence="1" type="ORF">HICCMSTLAB_LOCUS3225</name>
</gene>
<evidence type="ECO:0000313" key="1">
    <source>
        <dbReference type="EMBL" id="CAG5081232.1"/>
    </source>
</evidence>
<keyword evidence="2" id="KW-1185">Reference proteome</keyword>
<dbReference type="AlphaFoldDB" id="A0A8J2H732"/>
<sequence length="90" mass="10096">LQHCPKVKRDGVIFMIVKHRSKLRFFNFCEDSSMESSHNLSSLDISGLWAEGSTLAITSDTGTFNPVTVCLLRTTARTKLSDRLMNSCSR</sequence>
<accession>A0A8J2H732</accession>
<proteinExistence type="predicted"/>
<protein>
    <submittedName>
        <fullName evidence="1">Uncharacterized protein</fullName>
    </submittedName>
</protein>
<dbReference type="Proteomes" id="UP000786811">
    <property type="component" value="Unassembled WGS sequence"/>
</dbReference>
<reference evidence="1" key="1">
    <citation type="submission" date="2021-04" db="EMBL/GenBank/DDBJ databases">
        <authorList>
            <person name="Chebbi M.A.C M."/>
        </authorList>
    </citation>
    <scope>NUCLEOTIDE SEQUENCE</scope>
</reference>
<name>A0A8J2H732_COTCN</name>
<dbReference type="EMBL" id="CAJNRD030001118">
    <property type="protein sequence ID" value="CAG5081232.1"/>
    <property type="molecule type" value="Genomic_DNA"/>
</dbReference>
<feature type="non-terminal residue" evidence="1">
    <location>
        <position position="90"/>
    </location>
</feature>
<evidence type="ECO:0000313" key="2">
    <source>
        <dbReference type="Proteomes" id="UP000786811"/>
    </source>
</evidence>
<organism evidence="1 2">
    <name type="scientific">Cotesia congregata</name>
    <name type="common">Parasitoid wasp</name>
    <name type="synonym">Apanteles congregatus</name>
    <dbReference type="NCBI Taxonomy" id="51543"/>
    <lineage>
        <taxon>Eukaryota</taxon>
        <taxon>Metazoa</taxon>
        <taxon>Ecdysozoa</taxon>
        <taxon>Arthropoda</taxon>
        <taxon>Hexapoda</taxon>
        <taxon>Insecta</taxon>
        <taxon>Pterygota</taxon>
        <taxon>Neoptera</taxon>
        <taxon>Endopterygota</taxon>
        <taxon>Hymenoptera</taxon>
        <taxon>Apocrita</taxon>
        <taxon>Ichneumonoidea</taxon>
        <taxon>Braconidae</taxon>
        <taxon>Microgastrinae</taxon>
        <taxon>Cotesia</taxon>
    </lineage>
</organism>
<comment type="caution">
    <text evidence="1">The sequence shown here is derived from an EMBL/GenBank/DDBJ whole genome shotgun (WGS) entry which is preliminary data.</text>
</comment>